<sequence>MVSKTFKIELEGVNDWITTEGAEGKLKRIAGACGLRVLSLQPLDEQEDPDASMQARLIDWIRDQGGTSSVGDVVKAFGFRSAEDAFQMMRRLTDSGAGCWLSLPLEAAGVPLAVVELFDSGRSVLSGLQTASGAPQETGVI</sequence>
<organism evidence="1 2">
    <name type="scientific">Gimesia chilikensis</name>
    <dbReference type="NCBI Taxonomy" id="2605989"/>
    <lineage>
        <taxon>Bacteria</taxon>
        <taxon>Pseudomonadati</taxon>
        <taxon>Planctomycetota</taxon>
        <taxon>Planctomycetia</taxon>
        <taxon>Planctomycetales</taxon>
        <taxon>Planctomycetaceae</taxon>
        <taxon>Gimesia</taxon>
    </lineage>
</organism>
<dbReference type="RefSeq" id="WP_145181084.1">
    <property type="nucleotide sequence ID" value="NZ_CP036266.1"/>
</dbReference>
<gene>
    <name evidence="1" type="ORF">HG66A1_09750</name>
</gene>
<evidence type="ECO:0000313" key="2">
    <source>
        <dbReference type="Proteomes" id="UP000320421"/>
    </source>
</evidence>
<keyword evidence="2" id="KW-1185">Reference proteome</keyword>
<accession>A0A517PIR7</accession>
<evidence type="ECO:0000313" key="1">
    <source>
        <dbReference type="EMBL" id="QDT19211.1"/>
    </source>
</evidence>
<dbReference type="AlphaFoldDB" id="A0A517PIR7"/>
<proteinExistence type="predicted"/>
<dbReference type="OrthoDB" id="279540at2"/>
<name>A0A517PIR7_9PLAN</name>
<dbReference type="Proteomes" id="UP000320421">
    <property type="component" value="Chromosome"/>
</dbReference>
<dbReference type="EMBL" id="CP036266">
    <property type="protein sequence ID" value="QDT19211.1"/>
    <property type="molecule type" value="Genomic_DNA"/>
</dbReference>
<protein>
    <submittedName>
        <fullName evidence="1">Uncharacterized protein</fullName>
    </submittedName>
</protein>
<reference evidence="1 2" key="1">
    <citation type="submission" date="2019-02" db="EMBL/GenBank/DDBJ databases">
        <title>Deep-cultivation of Planctomycetes and their phenomic and genomic characterization uncovers novel biology.</title>
        <authorList>
            <person name="Wiegand S."/>
            <person name="Jogler M."/>
            <person name="Boedeker C."/>
            <person name="Pinto D."/>
            <person name="Vollmers J."/>
            <person name="Rivas-Marin E."/>
            <person name="Kohn T."/>
            <person name="Peeters S.H."/>
            <person name="Heuer A."/>
            <person name="Rast P."/>
            <person name="Oberbeckmann S."/>
            <person name="Bunk B."/>
            <person name="Jeske O."/>
            <person name="Meyerdierks A."/>
            <person name="Storesund J.E."/>
            <person name="Kallscheuer N."/>
            <person name="Luecker S."/>
            <person name="Lage O.M."/>
            <person name="Pohl T."/>
            <person name="Merkel B.J."/>
            <person name="Hornburger P."/>
            <person name="Mueller R.-W."/>
            <person name="Bruemmer F."/>
            <person name="Labrenz M."/>
            <person name="Spormann A.M."/>
            <person name="Op den Camp H."/>
            <person name="Overmann J."/>
            <person name="Amann R."/>
            <person name="Jetten M.S.M."/>
            <person name="Mascher T."/>
            <person name="Medema M.H."/>
            <person name="Devos D.P."/>
            <person name="Kaster A.-K."/>
            <person name="Ovreas L."/>
            <person name="Rohde M."/>
            <person name="Galperin M.Y."/>
            <person name="Jogler C."/>
        </authorList>
    </citation>
    <scope>NUCLEOTIDE SEQUENCE [LARGE SCALE GENOMIC DNA]</scope>
    <source>
        <strain evidence="1 2">HG66A1</strain>
    </source>
</reference>